<dbReference type="AlphaFoldDB" id="A0A4S4N1D5"/>
<feature type="transmembrane region" description="Helical" evidence="2">
    <location>
        <begin position="241"/>
        <end position="265"/>
    </location>
</feature>
<evidence type="ECO:0000313" key="4">
    <source>
        <dbReference type="Proteomes" id="UP000308730"/>
    </source>
</evidence>
<gene>
    <name evidence="3" type="ORF">EUX98_g1431</name>
</gene>
<reference evidence="3 4" key="1">
    <citation type="submission" date="2019-02" db="EMBL/GenBank/DDBJ databases">
        <title>Genome sequencing of the rare red list fungi Antrodiella citrinella (Flaviporus citrinellus).</title>
        <authorList>
            <person name="Buettner E."/>
            <person name="Kellner H."/>
        </authorList>
    </citation>
    <scope>NUCLEOTIDE SEQUENCE [LARGE SCALE GENOMIC DNA]</scope>
    <source>
        <strain evidence="3 4">DSM 108506</strain>
    </source>
</reference>
<feature type="transmembrane region" description="Helical" evidence="2">
    <location>
        <begin position="51"/>
        <end position="69"/>
    </location>
</feature>
<proteinExistence type="predicted"/>
<evidence type="ECO:0000256" key="2">
    <source>
        <dbReference type="SAM" id="Phobius"/>
    </source>
</evidence>
<keyword evidence="2" id="KW-1133">Transmembrane helix</keyword>
<feature type="compositionally biased region" description="Polar residues" evidence="1">
    <location>
        <begin position="342"/>
        <end position="351"/>
    </location>
</feature>
<comment type="caution">
    <text evidence="3">The sequence shown here is derived from an EMBL/GenBank/DDBJ whole genome shotgun (WGS) entry which is preliminary data.</text>
</comment>
<sequence>MAFVVPPNLSVIVSIWMESVLYGINIVVYLLCLYALGFNRNKLGGNAGDKLLALLTTLLFFSATAHMSVNVRRLVEGYVDPPTKQAMTAYLLDITVKSSIAKQYTLVMVTEPLFRHSDYLEGPHGMGEELEDICHTGAASKVTGITTAVYESLVAPGQSIFLKKISSWASAQFSLSLVMNVSATILIASRIFYVTRELRQHNPGLMRTYWRIIVIIVESASLAAVMQILELAFYEAKFPVIYFIADSTVQIVAMAPLLIIVLVGLTRDRNNGSWGSSYTTSREVTDVKFNNDTVEVGVGLSGHRLSRKPTPAYNQTASGSSQSISTHSIAFAAVQAKDATSVGDSSPVSSEETQEIDRLTDDEGPDSEGVQYR</sequence>
<evidence type="ECO:0000313" key="3">
    <source>
        <dbReference type="EMBL" id="THH32712.1"/>
    </source>
</evidence>
<feature type="transmembrane region" description="Helical" evidence="2">
    <location>
        <begin position="168"/>
        <end position="188"/>
    </location>
</feature>
<keyword evidence="4" id="KW-1185">Reference proteome</keyword>
<feature type="transmembrane region" description="Helical" evidence="2">
    <location>
        <begin position="20"/>
        <end position="39"/>
    </location>
</feature>
<protein>
    <submittedName>
        <fullName evidence="3">Uncharacterized protein</fullName>
    </submittedName>
</protein>
<keyword evidence="2" id="KW-0812">Transmembrane</keyword>
<dbReference type="OrthoDB" id="2736259at2759"/>
<feature type="region of interest" description="Disordered" evidence="1">
    <location>
        <begin position="300"/>
        <end position="320"/>
    </location>
</feature>
<evidence type="ECO:0000256" key="1">
    <source>
        <dbReference type="SAM" id="MobiDB-lite"/>
    </source>
</evidence>
<feature type="transmembrane region" description="Helical" evidence="2">
    <location>
        <begin position="209"/>
        <end position="229"/>
    </location>
</feature>
<dbReference type="Proteomes" id="UP000308730">
    <property type="component" value="Unassembled WGS sequence"/>
</dbReference>
<dbReference type="EMBL" id="SGPM01000016">
    <property type="protein sequence ID" value="THH32712.1"/>
    <property type="molecule type" value="Genomic_DNA"/>
</dbReference>
<organism evidence="3 4">
    <name type="scientific">Antrodiella citrinella</name>
    <dbReference type="NCBI Taxonomy" id="2447956"/>
    <lineage>
        <taxon>Eukaryota</taxon>
        <taxon>Fungi</taxon>
        <taxon>Dikarya</taxon>
        <taxon>Basidiomycota</taxon>
        <taxon>Agaricomycotina</taxon>
        <taxon>Agaricomycetes</taxon>
        <taxon>Polyporales</taxon>
        <taxon>Steccherinaceae</taxon>
        <taxon>Antrodiella</taxon>
    </lineage>
</organism>
<name>A0A4S4N1D5_9APHY</name>
<accession>A0A4S4N1D5</accession>
<feature type="region of interest" description="Disordered" evidence="1">
    <location>
        <begin position="338"/>
        <end position="373"/>
    </location>
</feature>
<keyword evidence="2" id="KW-0472">Membrane</keyword>